<organism evidence="3 4">
    <name type="scientific">Candidatus Accumulibacter adjunctus</name>
    <dbReference type="NCBI Taxonomy" id="1454001"/>
    <lineage>
        <taxon>Bacteria</taxon>
        <taxon>Pseudomonadati</taxon>
        <taxon>Pseudomonadota</taxon>
        <taxon>Betaproteobacteria</taxon>
        <taxon>Candidatus Accumulibacter</taxon>
    </lineage>
</organism>
<gene>
    <name evidence="3" type="ORF">AW08_00394</name>
</gene>
<reference evidence="3" key="1">
    <citation type="submission" date="2014-02" db="EMBL/GenBank/DDBJ databases">
        <title>Expanding our view of genomic diversity in Candidatus Accumulibacter clades.</title>
        <authorList>
            <person name="Skennerton C.T."/>
            <person name="Barr J.J."/>
            <person name="Slater F.R."/>
            <person name="Bond P.L."/>
            <person name="Tyson G.W."/>
        </authorList>
    </citation>
    <scope>NUCLEOTIDE SEQUENCE [LARGE SCALE GENOMIC DNA]</scope>
</reference>
<keyword evidence="4" id="KW-1185">Reference proteome</keyword>
<dbReference type="InterPro" id="IPR025196">
    <property type="entry name" value="DUF4126"/>
</dbReference>
<keyword evidence="1" id="KW-0812">Transmembrane</keyword>
<evidence type="ECO:0000313" key="3">
    <source>
        <dbReference type="EMBL" id="EXI69187.1"/>
    </source>
</evidence>
<evidence type="ECO:0000313" key="4">
    <source>
        <dbReference type="Proteomes" id="UP000020218"/>
    </source>
</evidence>
<feature type="transmembrane region" description="Helical" evidence="1">
    <location>
        <begin position="164"/>
        <end position="185"/>
    </location>
</feature>
<dbReference type="Proteomes" id="UP000020218">
    <property type="component" value="Unassembled WGS sequence"/>
</dbReference>
<keyword evidence="1" id="KW-0472">Membrane</keyword>
<dbReference type="Pfam" id="PF13548">
    <property type="entry name" value="DUF4126"/>
    <property type="match status" value="1"/>
</dbReference>
<dbReference type="PATRIC" id="fig|1454001.3.peg.656"/>
<protein>
    <recommendedName>
        <fullName evidence="2">DUF4126 domain-containing protein</fullName>
    </recommendedName>
</protein>
<dbReference type="AlphaFoldDB" id="A0A011NX13"/>
<accession>A0A011NX13</accession>
<comment type="caution">
    <text evidence="3">The sequence shown here is derived from an EMBL/GenBank/DDBJ whole genome shotgun (WGS) entry which is preliminary data.</text>
</comment>
<name>A0A011NX13_9PROT</name>
<evidence type="ECO:0000256" key="1">
    <source>
        <dbReference type="SAM" id="Phobius"/>
    </source>
</evidence>
<evidence type="ECO:0000259" key="2">
    <source>
        <dbReference type="Pfam" id="PF13548"/>
    </source>
</evidence>
<dbReference type="STRING" id="1454001.AW08_00394"/>
<feature type="transmembrane region" description="Helical" evidence="1">
    <location>
        <begin position="47"/>
        <end position="69"/>
    </location>
</feature>
<feature type="transmembrane region" description="Helical" evidence="1">
    <location>
        <begin position="12"/>
        <end position="35"/>
    </location>
</feature>
<keyword evidence="1" id="KW-1133">Transmembrane helix</keyword>
<sequence>MNGLPSAVPELALALALAWGAGIRVYAVLFLCGLAGRMAWIDLPGHLSLLSHPLVLGASGFMLVVEFLADKVPWIDSIWDAVHTFIRIPVGAALVTMLFSDGSAAVSAAAAILGGAVAAGAHFAKAGARSSINLSPEPFSNWAASLTEDALVPTGLWLAVAHPAAFLVLLVAATVAALLMLRWIWGGLRAIVGRLR</sequence>
<feature type="domain" description="DUF4126" evidence="2">
    <location>
        <begin position="11"/>
        <end position="182"/>
    </location>
</feature>
<feature type="transmembrane region" description="Helical" evidence="1">
    <location>
        <begin position="106"/>
        <end position="124"/>
    </location>
</feature>
<proteinExistence type="predicted"/>
<dbReference type="EMBL" id="JFAX01000002">
    <property type="protein sequence ID" value="EXI69187.1"/>
    <property type="molecule type" value="Genomic_DNA"/>
</dbReference>